<keyword evidence="1" id="KW-1133">Transmembrane helix</keyword>
<keyword evidence="1" id="KW-0472">Membrane</keyword>
<comment type="caution">
    <text evidence="2">The sequence shown here is derived from an EMBL/GenBank/DDBJ whole genome shotgun (WGS) entry which is preliminary data.</text>
</comment>
<evidence type="ECO:0008006" key="4">
    <source>
        <dbReference type="Google" id="ProtNLM"/>
    </source>
</evidence>
<name>A0A1G2DFC6_9BACT</name>
<protein>
    <recommendedName>
        <fullName evidence="4">POTRA domain-containing protein</fullName>
    </recommendedName>
</protein>
<keyword evidence="1" id="KW-0812">Transmembrane</keyword>
<dbReference type="STRING" id="1798665.A2942_02575"/>
<evidence type="ECO:0000313" key="2">
    <source>
        <dbReference type="EMBL" id="OGZ12132.1"/>
    </source>
</evidence>
<dbReference type="Proteomes" id="UP000178534">
    <property type="component" value="Unassembled WGS sequence"/>
</dbReference>
<dbReference type="AlphaFoldDB" id="A0A1G2DFC6"/>
<dbReference type="EMBL" id="MHLP01000027">
    <property type="protein sequence ID" value="OGZ12132.1"/>
    <property type="molecule type" value="Genomic_DNA"/>
</dbReference>
<evidence type="ECO:0000313" key="3">
    <source>
        <dbReference type="Proteomes" id="UP000178534"/>
    </source>
</evidence>
<proteinExistence type="predicted"/>
<gene>
    <name evidence="2" type="ORF">A2942_02575</name>
</gene>
<feature type="transmembrane region" description="Helical" evidence="1">
    <location>
        <begin position="21"/>
        <end position="43"/>
    </location>
</feature>
<sequence length="274" mass="31219">MPIFRNTIRRSRREHLRRIDHAFEMVFRVLFVCYFLFIFSAWFSYRETFHIAEVEIRGVQAVDAGSVEGKIESQLARHLLWKIDRGNSILYPRSAMRSAILDVDSRVKDVTIAVEGKKLTAVISEYSPAFLWCPPENVSTTTITMRGCSFADLEGHIFSPAPEYSGDPFIVFATAIEAGKTNDVLPREEFDRVSTFLRSLSGLGLVPRVVRQSGEHDFLITTAEPWAIRWSSERDPAEDARNLALVLKNLNEDHSTASVLKAVDLRFGNKVFYR</sequence>
<reference evidence="2 3" key="1">
    <citation type="journal article" date="2016" name="Nat. Commun.">
        <title>Thousands of microbial genomes shed light on interconnected biogeochemical processes in an aquifer system.</title>
        <authorList>
            <person name="Anantharaman K."/>
            <person name="Brown C.T."/>
            <person name="Hug L.A."/>
            <person name="Sharon I."/>
            <person name="Castelle C.J."/>
            <person name="Probst A.J."/>
            <person name="Thomas B.C."/>
            <person name="Singh A."/>
            <person name="Wilkins M.J."/>
            <person name="Karaoz U."/>
            <person name="Brodie E.L."/>
            <person name="Williams K.H."/>
            <person name="Hubbard S.S."/>
            <person name="Banfield J.F."/>
        </authorList>
    </citation>
    <scope>NUCLEOTIDE SEQUENCE [LARGE SCALE GENOMIC DNA]</scope>
</reference>
<accession>A0A1G2DFC6</accession>
<organism evidence="2 3">
    <name type="scientific">Candidatus Lloydbacteria bacterium RIFCSPLOWO2_01_FULL_50_20</name>
    <dbReference type="NCBI Taxonomy" id="1798665"/>
    <lineage>
        <taxon>Bacteria</taxon>
        <taxon>Candidatus Lloydiibacteriota</taxon>
    </lineage>
</organism>
<evidence type="ECO:0000256" key="1">
    <source>
        <dbReference type="SAM" id="Phobius"/>
    </source>
</evidence>